<proteinExistence type="predicted"/>
<accession>A0A0J6YLS5</accession>
<sequence>MSEAPCKRYTKFLLKYAGTREKIDDAVNESWIWLTDTYPFKIVVKQILHIIFSTSQTCISEFDLSGFPNQLCEFNRCFLDDGQNVKFINPGQPIHYYRSRRRVDHTFKQ</sequence>
<evidence type="ECO:0000313" key="1">
    <source>
        <dbReference type="EMBL" id="KMP09596.1"/>
    </source>
</evidence>
<organism evidence="1 2">
    <name type="scientific">Coccidioides immitis RMSCC 2394</name>
    <dbReference type="NCBI Taxonomy" id="404692"/>
    <lineage>
        <taxon>Eukaryota</taxon>
        <taxon>Fungi</taxon>
        <taxon>Dikarya</taxon>
        <taxon>Ascomycota</taxon>
        <taxon>Pezizomycotina</taxon>
        <taxon>Eurotiomycetes</taxon>
        <taxon>Eurotiomycetidae</taxon>
        <taxon>Onygenales</taxon>
        <taxon>Onygenaceae</taxon>
        <taxon>Coccidioides</taxon>
    </lineage>
</organism>
<evidence type="ECO:0000313" key="2">
    <source>
        <dbReference type="Proteomes" id="UP000054565"/>
    </source>
</evidence>
<protein>
    <submittedName>
        <fullName evidence="1">Uncharacterized protein</fullName>
    </submittedName>
</protein>
<gene>
    <name evidence="1" type="ORF">CIRG_09766</name>
</gene>
<name>A0A0J6YLS5_COCIT</name>
<dbReference type="AlphaFoldDB" id="A0A0J6YLS5"/>
<reference evidence="2" key="1">
    <citation type="journal article" date="2010" name="Genome Res.">
        <title>Population genomic sequencing of Coccidioides fungi reveals recent hybridization and transposon control.</title>
        <authorList>
            <person name="Neafsey D.E."/>
            <person name="Barker B.M."/>
            <person name="Sharpton T.J."/>
            <person name="Stajich J.E."/>
            <person name="Park D.J."/>
            <person name="Whiston E."/>
            <person name="Hung C.-Y."/>
            <person name="McMahan C."/>
            <person name="White J."/>
            <person name="Sykes S."/>
            <person name="Heiman D."/>
            <person name="Young S."/>
            <person name="Zeng Q."/>
            <person name="Abouelleil A."/>
            <person name="Aftuck L."/>
            <person name="Bessette D."/>
            <person name="Brown A."/>
            <person name="FitzGerald M."/>
            <person name="Lui A."/>
            <person name="Macdonald J.P."/>
            <person name="Priest M."/>
            <person name="Orbach M.J."/>
            <person name="Galgiani J.N."/>
            <person name="Kirkland T.N."/>
            <person name="Cole G.T."/>
            <person name="Birren B.W."/>
            <person name="Henn M.R."/>
            <person name="Taylor J.W."/>
            <person name="Rounsley S.D."/>
        </authorList>
    </citation>
    <scope>NUCLEOTIDE SEQUENCE [LARGE SCALE GENOMIC DNA]</scope>
    <source>
        <strain evidence="2">RMSCC 2394</strain>
    </source>
</reference>
<dbReference type="Proteomes" id="UP000054565">
    <property type="component" value="Unassembled WGS sequence"/>
</dbReference>
<dbReference type="EMBL" id="DS028099">
    <property type="protein sequence ID" value="KMP09596.1"/>
    <property type="molecule type" value="Genomic_DNA"/>
</dbReference>